<evidence type="ECO:0000313" key="2">
    <source>
        <dbReference type="Proteomes" id="UP001549921"/>
    </source>
</evidence>
<dbReference type="Proteomes" id="UP001549921">
    <property type="component" value="Unassembled WGS sequence"/>
</dbReference>
<gene>
    <name evidence="1" type="ORF">ABMA28_008536</name>
</gene>
<feature type="non-terminal residue" evidence="1">
    <location>
        <position position="50"/>
    </location>
</feature>
<protein>
    <recommendedName>
        <fullName evidence="3">Protein kinase domain-containing protein</fullName>
    </recommendedName>
</protein>
<organism evidence="1 2">
    <name type="scientific">Loxostege sticticalis</name>
    <name type="common">Beet webworm moth</name>
    <dbReference type="NCBI Taxonomy" id="481309"/>
    <lineage>
        <taxon>Eukaryota</taxon>
        <taxon>Metazoa</taxon>
        <taxon>Ecdysozoa</taxon>
        <taxon>Arthropoda</taxon>
        <taxon>Hexapoda</taxon>
        <taxon>Insecta</taxon>
        <taxon>Pterygota</taxon>
        <taxon>Neoptera</taxon>
        <taxon>Endopterygota</taxon>
        <taxon>Lepidoptera</taxon>
        <taxon>Glossata</taxon>
        <taxon>Ditrysia</taxon>
        <taxon>Pyraloidea</taxon>
        <taxon>Crambidae</taxon>
        <taxon>Pyraustinae</taxon>
        <taxon>Loxostege</taxon>
    </lineage>
</organism>
<dbReference type="EMBL" id="JBEDNZ010000021">
    <property type="protein sequence ID" value="KAL0819301.1"/>
    <property type="molecule type" value="Genomic_DNA"/>
</dbReference>
<comment type="caution">
    <text evidence="1">The sequence shown here is derived from an EMBL/GenBank/DDBJ whole genome shotgun (WGS) entry which is preliminary data.</text>
</comment>
<sequence>EAHCMYLRYGRSAHALLRSHAYRMRARLIGAHMLHSTHSHKGLLHGDLHT</sequence>
<feature type="non-terminal residue" evidence="1">
    <location>
        <position position="1"/>
    </location>
</feature>
<name>A0ABD0SLF9_LOXSC</name>
<evidence type="ECO:0008006" key="3">
    <source>
        <dbReference type="Google" id="ProtNLM"/>
    </source>
</evidence>
<accession>A0ABD0SLF9</accession>
<proteinExistence type="predicted"/>
<dbReference type="AlphaFoldDB" id="A0ABD0SLF9"/>
<evidence type="ECO:0000313" key="1">
    <source>
        <dbReference type="EMBL" id="KAL0819301.1"/>
    </source>
</evidence>
<reference evidence="1 2" key="1">
    <citation type="submission" date="2024-06" db="EMBL/GenBank/DDBJ databases">
        <title>A chromosome-level genome assembly of beet webworm, Loxostege sticticalis.</title>
        <authorList>
            <person name="Zhang Y."/>
        </authorList>
    </citation>
    <scope>NUCLEOTIDE SEQUENCE [LARGE SCALE GENOMIC DNA]</scope>
    <source>
        <strain evidence="1">AQ028</strain>
        <tissue evidence="1">Male pupae</tissue>
    </source>
</reference>